<accession>A0A8K0USJ4</accession>
<dbReference type="SUPFAM" id="SSF53474">
    <property type="entry name" value="alpha/beta-Hydrolases"/>
    <property type="match status" value="1"/>
</dbReference>
<gene>
    <name evidence="5" type="ORF">BXZ70DRAFT_68909</name>
</gene>
<evidence type="ECO:0000259" key="4">
    <source>
        <dbReference type="Pfam" id="PF00135"/>
    </source>
</evidence>
<evidence type="ECO:0000313" key="5">
    <source>
        <dbReference type="EMBL" id="KAH8101678.1"/>
    </source>
</evidence>
<dbReference type="Gene3D" id="3.40.50.1820">
    <property type="entry name" value="alpha/beta hydrolase"/>
    <property type="match status" value="1"/>
</dbReference>
<dbReference type="AlphaFoldDB" id="A0A8K0USJ4"/>
<dbReference type="Proteomes" id="UP000813824">
    <property type="component" value="Unassembled WGS sequence"/>
</dbReference>
<dbReference type="InterPro" id="IPR002018">
    <property type="entry name" value="CarbesteraseB"/>
</dbReference>
<dbReference type="EC" id="3.1.1.-" evidence="3"/>
<dbReference type="PANTHER" id="PTHR11559">
    <property type="entry name" value="CARBOXYLESTERASE"/>
    <property type="match status" value="1"/>
</dbReference>
<dbReference type="InterPro" id="IPR050309">
    <property type="entry name" value="Type-B_Carboxylest/Lipase"/>
</dbReference>
<name>A0A8K0USJ4_9AGAR</name>
<sequence length="546" mass="59020">MINGFFTMTLWVTKTATYCLLYGGFLALSSLSSAPKTIVDLGYAQYKGNLTFPNAVAFLGLPFAEPPVGNRRWRKPLPLDTARIRAEFHGKVVDATTYPDFCVQGTTGGGDAGGAGTEDCLNVNVYAPATAKPGDKLPVLVYIHGGGYTFGNPRNWPFDHWVHQSPNVVIVSVYYRLDSFGFLAHPDFLADHSLGDLNVGFEDQTEALRWVQKNIHAFGGDPSRVTINGESAGGSSIELHLVAEGQKGLFHAAIAQSVYRTPLPSPTQQVPLFNFFSKQAGCGVGTVSSQMACLRRASVSALARAQDAPFNGSYNAFHPVVDGKVITGLPTASLLKGDFQRVPLLVGACSNETLSGGPIESSLPKFFPGLTVEDIAEYEKQYPVSDFDSATQQQQVATGESELICAREIMGGAFAEKTKAYTYRYNQPNPTSGSPAVGHAAENWMMFLGSNTGFNGTTTFTKMTPTESAFAEELIAYWLSFVRAGDPNTHKLARSPSWPEYTAAKKTRLVLQQGTPDASGSVLESEPDRETERCAFVLSKVLKQQN</sequence>
<comment type="caution">
    <text evidence="5">The sequence shown here is derived from an EMBL/GenBank/DDBJ whole genome shotgun (WGS) entry which is preliminary data.</text>
</comment>
<organism evidence="5 6">
    <name type="scientific">Cristinia sonorae</name>
    <dbReference type="NCBI Taxonomy" id="1940300"/>
    <lineage>
        <taxon>Eukaryota</taxon>
        <taxon>Fungi</taxon>
        <taxon>Dikarya</taxon>
        <taxon>Basidiomycota</taxon>
        <taxon>Agaricomycotina</taxon>
        <taxon>Agaricomycetes</taxon>
        <taxon>Agaricomycetidae</taxon>
        <taxon>Agaricales</taxon>
        <taxon>Pleurotineae</taxon>
        <taxon>Stephanosporaceae</taxon>
        <taxon>Cristinia</taxon>
    </lineage>
</organism>
<dbReference type="Pfam" id="PF00135">
    <property type="entry name" value="COesterase"/>
    <property type="match status" value="2"/>
</dbReference>
<evidence type="ECO:0000256" key="2">
    <source>
        <dbReference type="ARBA" id="ARBA00022801"/>
    </source>
</evidence>
<keyword evidence="6" id="KW-1185">Reference proteome</keyword>
<evidence type="ECO:0000313" key="6">
    <source>
        <dbReference type="Proteomes" id="UP000813824"/>
    </source>
</evidence>
<dbReference type="PROSITE" id="PS00122">
    <property type="entry name" value="CARBOXYLESTERASE_B_1"/>
    <property type="match status" value="1"/>
</dbReference>
<feature type="domain" description="Carboxylesterase type B" evidence="4">
    <location>
        <begin position="54"/>
        <end position="354"/>
    </location>
</feature>
<evidence type="ECO:0000256" key="3">
    <source>
        <dbReference type="RuleBase" id="RU361235"/>
    </source>
</evidence>
<comment type="similarity">
    <text evidence="1 3">Belongs to the type-B carboxylesterase/lipase family.</text>
</comment>
<dbReference type="InterPro" id="IPR029058">
    <property type="entry name" value="AB_hydrolase_fold"/>
</dbReference>
<feature type="domain" description="Carboxylesterase type B" evidence="4">
    <location>
        <begin position="378"/>
        <end position="513"/>
    </location>
</feature>
<dbReference type="InterPro" id="IPR019826">
    <property type="entry name" value="Carboxylesterase_B_AS"/>
</dbReference>
<protein>
    <recommendedName>
        <fullName evidence="3">Carboxylic ester hydrolase</fullName>
        <ecNumber evidence="3">3.1.1.-</ecNumber>
    </recommendedName>
</protein>
<reference evidence="5" key="1">
    <citation type="journal article" date="2021" name="New Phytol.">
        <title>Evolutionary innovations through gain and loss of genes in the ectomycorrhizal Boletales.</title>
        <authorList>
            <person name="Wu G."/>
            <person name="Miyauchi S."/>
            <person name="Morin E."/>
            <person name="Kuo A."/>
            <person name="Drula E."/>
            <person name="Varga T."/>
            <person name="Kohler A."/>
            <person name="Feng B."/>
            <person name="Cao Y."/>
            <person name="Lipzen A."/>
            <person name="Daum C."/>
            <person name="Hundley H."/>
            <person name="Pangilinan J."/>
            <person name="Johnson J."/>
            <person name="Barry K."/>
            <person name="LaButti K."/>
            <person name="Ng V."/>
            <person name="Ahrendt S."/>
            <person name="Min B."/>
            <person name="Choi I.G."/>
            <person name="Park H."/>
            <person name="Plett J.M."/>
            <person name="Magnuson J."/>
            <person name="Spatafora J.W."/>
            <person name="Nagy L.G."/>
            <person name="Henrissat B."/>
            <person name="Grigoriev I.V."/>
            <person name="Yang Z.L."/>
            <person name="Xu J."/>
            <person name="Martin F.M."/>
        </authorList>
    </citation>
    <scope>NUCLEOTIDE SEQUENCE</scope>
    <source>
        <strain evidence="5">KKN 215</strain>
    </source>
</reference>
<dbReference type="OrthoDB" id="408631at2759"/>
<dbReference type="GO" id="GO:0016787">
    <property type="term" value="F:hydrolase activity"/>
    <property type="evidence" value="ECO:0007669"/>
    <property type="project" value="UniProtKB-KW"/>
</dbReference>
<proteinExistence type="inferred from homology"/>
<dbReference type="EMBL" id="JAEVFJ010000011">
    <property type="protein sequence ID" value="KAH8101678.1"/>
    <property type="molecule type" value="Genomic_DNA"/>
</dbReference>
<keyword evidence="2 3" id="KW-0378">Hydrolase</keyword>
<evidence type="ECO:0000256" key="1">
    <source>
        <dbReference type="ARBA" id="ARBA00005964"/>
    </source>
</evidence>